<keyword evidence="4" id="KW-0408">Iron</keyword>
<keyword evidence="8" id="KW-1185">Reference proteome</keyword>
<dbReference type="PANTHER" id="PTHR43409">
    <property type="entry name" value="ANAEROBIC MAGNESIUM-PROTOPORPHYRIN IX MONOMETHYL ESTER CYCLASE-RELATED"/>
    <property type="match status" value="1"/>
</dbReference>
<dbReference type="InterPro" id="IPR051198">
    <property type="entry name" value="BchE-like"/>
</dbReference>
<protein>
    <submittedName>
        <fullName evidence="7">Cobalamin-dependent protein</fullName>
    </submittedName>
</protein>
<dbReference type="EMBL" id="JAYMRP010000016">
    <property type="protein sequence ID" value="MFB8774873.1"/>
    <property type="molecule type" value="Genomic_DNA"/>
</dbReference>
<dbReference type="PANTHER" id="PTHR43409:SF7">
    <property type="entry name" value="BLL1977 PROTEIN"/>
    <property type="match status" value="1"/>
</dbReference>
<dbReference type="Proteomes" id="UP001585080">
    <property type="component" value="Unassembled WGS sequence"/>
</dbReference>
<evidence type="ECO:0000256" key="3">
    <source>
        <dbReference type="ARBA" id="ARBA00022723"/>
    </source>
</evidence>
<keyword evidence="2" id="KW-0949">S-adenosyl-L-methionine</keyword>
<evidence type="ECO:0000256" key="5">
    <source>
        <dbReference type="ARBA" id="ARBA00023014"/>
    </source>
</evidence>
<accession>A0ABV5EDX0</accession>
<proteinExistence type="predicted"/>
<comment type="caution">
    <text evidence="7">The sequence shown here is derived from an EMBL/GenBank/DDBJ whole genome shotgun (WGS) entry which is preliminary data.</text>
</comment>
<evidence type="ECO:0000256" key="2">
    <source>
        <dbReference type="ARBA" id="ARBA00022691"/>
    </source>
</evidence>
<dbReference type="SUPFAM" id="SSF102114">
    <property type="entry name" value="Radical SAM enzymes"/>
    <property type="match status" value="1"/>
</dbReference>
<dbReference type="InterPro" id="IPR007197">
    <property type="entry name" value="rSAM"/>
</dbReference>
<reference evidence="7 8" key="1">
    <citation type="submission" date="2024-01" db="EMBL/GenBank/DDBJ databases">
        <title>Genome mining of biosynthetic gene clusters to explore secondary metabolites of Streptomyces sp.</title>
        <authorList>
            <person name="Baig A."/>
            <person name="Ajitkumar Shintre N."/>
            <person name="Kumar H."/>
            <person name="Anbarasu A."/>
            <person name="Ramaiah S."/>
        </authorList>
    </citation>
    <scope>NUCLEOTIDE SEQUENCE [LARGE SCALE GENOMIC DNA]</scope>
    <source>
        <strain evidence="7 8">A57</strain>
    </source>
</reference>
<dbReference type="Pfam" id="PF02310">
    <property type="entry name" value="B12-binding"/>
    <property type="match status" value="1"/>
</dbReference>
<gene>
    <name evidence="7" type="ORF">VSS16_19420</name>
</gene>
<evidence type="ECO:0000256" key="4">
    <source>
        <dbReference type="ARBA" id="ARBA00023004"/>
    </source>
</evidence>
<dbReference type="Gene3D" id="3.40.50.280">
    <property type="entry name" value="Cobalamin-binding domain"/>
    <property type="match status" value="1"/>
</dbReference>
<dbReference type="InterPro" id="IPR006158">
    <property type="entry name" value="Cobalamin-bd"/>
</dbReference>
<evidence type="ECO:0000259" key="6">
    <source>
        <dbReference type="PROSITE" id="PS51332"/>
    </source>
</evidence>
<feature type="domain" description="B12-binding" evidence="6">
    <location>
        <begin position="16"/>
        <end position="154"/>
    </location>
</feature>
<keyword evidence="3" id="KW-0479">Metal-binding</keyword>
<keyword evidence="5" id="KW-0411">Iron-sulfur</keyword>
<dbReference type="SFLD" id="SFLDG01082">
    <property type="entry name" value="B12-binding_domain_containing"/>
    <property type="match status" value="1"/>
</dbReference>
<dbReference type="SFLD" id="SFLDS00029">
    <property type="entry name" value="Radical_SAM"/>
    <property type="match status" value="1"/>
</dbReference>
<dbReference type="RefSeq" id="WP_376733560.1">
    <property type="nucleotide sequence ID" value="NZ_JAYMRP010000016.1"/>
</dbReference>
<comment type="cofactor">
    <cofactor evidence="1">
        <name>[4Fe-4S] cluster</name>
        <dbReference type="ChEBI" id="CHEBI:49883"/>
    </cofactor>
</comment>
<dbReference type="PROSITE" id="PS51332">
    <property type="entry name" value="B12_BINDING"/>
    <property type="match status" value="1"/>
</dbReference>
<evidence type="ECO:0000313" key="7">
    <source>
        <dbReference type="EMBL" id="MFB8774873.1"/>
    </source>
</evidence>
<organism evidence="7 8">
    <name type="scientific">Streptomyces broussonetiae</name>
    <dbReference type="NCBI Taxonomy" id="2686304"/>
    <lineage>
        <taxon>Bacteria</taxon>
        <taxon>Bacillati</taxon>
        <taxon>Actinomycetota</taxon>
        <taxon>Actinomycetes</taxon>
        <taxon>Kitasatosporales</taxon>
        <taxon>Streptomycetaceae</taxon>
        <taxon>Streptomyces</taxon>
    </lineage>
</organism>
<sequence length="524" mass="58322">MRTQQDLVLFINANDTSRHTSSANTSIYPNLGLLTLMSALRDKLGAEGTELGYIDGVVYSNDTVEEFIDAHAHRLHAVCFSVLTANYGASIAMAQRVKRLNPNALVILGNDHFSALYERIMRRQRDVDFGFYGNDVVTGFADFVTDSLRGRVKSPDAYPGLVYRAADGTAAKVPEDAGEYATLPLVDYSLADSLLPHQELYLRGQQSVYFFMRDRELRSQVVDIGRGCVKFAGRRLDGVPLNACDFCGIIPGSKEIVWPEVDRAWAILENAYRQGYNYFYVTADELPLTMWRLLRGMAANQPEWFRQLPSSERPAMFGYARAEAFATVPDRIDELVNVLGLDHFFIGFDGLSDISLRVMNKQPAGGRGRLDLPMTHNLQALSGVVDRGGMITAGLVVTHLGITPQIMAENHAKLTEIVDNHPKTFAALDFGPLCPIPGSQSFRYLTHPEFAEQRAAEHGLRVDRAFLESRKDFYRSSDDFDMDEMIADFVRGCCPDVTTDLVHEYLAATEDLANRHDIVIGGGV</sequence>
<name>A0ABV5EDX0_9ACTN</name>
<evidence type="ECO:0000313" key="8">
    <source>
        <dbReference type="Proteomes" id="UP001585080"/>
    </source>
</evidence>
<evidence type="ECO:0000256" key="1">
    <source>
        <dbReference type="ARBA" id="ARBA00001966"/>
    </source>
</evidence>
<dbReference type="InterPro" id="IPR058240">
    <property type="entry name" value="rSAM_sf"/>
</dbReference>